<dbReference type="InterPro" id="IPR027417">
    <property type="entry name" value="P-loop_NTPase"/>
</dbReference>
<evidence type="ECO:0000313" key="2">
    <source>
        <dbReference type="Proteomes" id="UP000478417"/>
    </source>
</evidence>
<dbReference type="AlphaFoldDB" id="A0A6B2LXW7"/>
<organism evidence="1 2">
    <name type="scientific">Oceanipulchritudo coccoides</name>
    <dbReference type="NCBI Taxonomy" id="2706888"/>
    <lineage>
        <taxon>Bacteria</taxon>
        <taxon>Pseudomonadati</taxon>
        <taxon>Verrucomicrobiota</taxon>
        <taxon>Opitutia</taxon>
        <taxon>Puniceicoccales</taxon>
        <taxon>Oceanipulchritudinaceae</taxon>
        <taxon>Oceanipulchritudo</taxon>
    </lineage>
</organism>
<evidence type="ECO:0000313" key="1">
    <source>
        <dbReference type="EMBL" id="NDV60952.1"/>
    </source>
</evidence>
<dbReference type="Gene3D" id="3.40.50.300">
    <property type="entry name" value="P-loop containing nucleotide triphosphate hydrolases"/>
    <property type="match status" value="1"/>
</dbReference>
<comment type="caution">
    <text evidence="1">The sequence shown here is derived from an EMBL/GenBank/DDBJ whole genome shotgun (WGS) entry which is preliminary data.</text>
</comment>
<protein>
    <submittedName>
        <fullName evidence="1">Cytidylate kinase-like family protein</fullName>
    </submittedName>
</protein>
<dbReference type="EMBL" id="JAAGNX010000001">
    <property type="protein sequence ID" value="NDV60952.1"/>
    <property type="molecule type" value="Genomic_DNA"/>
</dbReference>
<keyword evidence="2" id="KW-1185">Reference proteome</keyword>
<dbReference type="Pfam" id="PF13189">
    <property type="entry name" value="Cytidylate_kin2"/>
    <property type="match status" value="1"/>
</dbReference>
<proteinExistence type="predicted"/>
<sequence>MSLQSHSYERCRAFIDSNFVQPQPESPRAPLALTISREAYSGCHEIAEELIRLLQKDKRLGEHSWALFDRDLVHKVLEDHHLPKAMAKYMPEDRDHNFTGLINEILGLHPSQWELFHHTCDSILKLANIGNVIVIGRGAHIITRHLRHVVHVRVICPLEKRASRASLRMDISYEEALKTIKLDDAARAAFVKSHFDEAVNDPMAYHLILNTGKLDHLEAAQILYQTLRTR</sequence>
<dbReference type="Proteomes" id="UP000478417">
    <property type="component" value="Unassembled WGS sequence"/>
</dbReference>
<keyword evidence="1" id="KW-0418">Kinase</keyword>
<dbReference type="GO" id="GO:0016301">
    <property type="term" value="F:kinase activity"/>
    <property type="evidence" value="ECO:0007669"/>
    <property type="project" value="UniProtKB-KW"/>
</dbReference>
<reference evidence="1 2" key="1">
    <citation type="submission" date="2020-02" db="EMBL/GenBank/DDBJ databases">
        <title>Albibacoteraceae fam. nov., the first described family within the subdivision 4 Verrucomicrobia.</title>
        <authorList>
            <person name="Xi F."/>
        </authorList>
    </citation>
    <scope>NUCLEOTIDE SEQUENCE [LARGE SCALE GENOMIC DNA]</scope>
    <source>
        <strain evidence="1 2">CK1056</strain>
    </source>
</reference>
<dbReference type="RefSeq" id="WP_163961432.1">
    <property type="nucleotide sequence ID" value="NZ_JAAGNX010000001.1"/>
</dbReference>
<gene>
    <name evidence="1" type="ORF">G0Q06_00645</name>
</gene>
<accession>A0A6B2LXW7</accession>
<name>A0A6B2LXW7_9BACT</name>
<keyword evidence="1" id="KW-0808">Transferase</keyword>